<feature type="domain" description="Amino acid transporter transmembrane" evidence="10">
    <location>
        <begin position="135"/>
        <end position="470"/>
    </location>
</feature>
<evidence type="ECO:0000256" key="1">
    <source>
        <dbReference type="ARBA" id="ARBA00004141"/>
    </source>
</evidence>
<feature type="transmembrane region" description="Helical" evidence="9">
    <location>
        <begin position="166"/>
        <end position="184"/>
    </location>
</feature>
<keyword evidence="7 9" id="KW-0472">Membrane</keyword>
<keyword evidence="5" id="KW-0029">Amino-acid transport</keyword>
<evidence type="ECO:0000256" key="3">
    <source>
        <dbReference type="ARBA" id="ARBA00022448"/>
    </source>
</evidence>
<feature type="transmembrane region" description="Helical" evidence="9">
    <location>
        <begin position="444"/>
        <end position="465"/>
    </location>
</feature>
<keyword evidence="4 9" id="KW-0812">Transmembrane</keyword>
<dbReference type="Pfam" id="PF01490">
    <property type="entry name" value="Aa_trans"/>
    <property type="match status" value="1"/>
</dbReference>
<feature type="transmembrane region" description="Helical" evidence="9">
    <location>
        <begin position="274"/>
        <end position="294"/>
    </location>
</feature>
<gene>
    <name evidence="11" type="ORF">AMORRO_LOCUS88</name>
</gene>
<evidence type="ECO:0000256" key="4">
    <source>
        <dbReference type="ARBA" id="ARBA00022692"/>
    </source>
</evidence>
<dbReference type="GO" id="GO:0005774">
    <property type="term" value="C:vacuolar membrane"/>
    <property type="evidence" value="ECO:0007669"/>
    <property type="project" value="TreeGrafter"/>
</dbReference>
<dbReference type="AlphaFoldDB" id="A0A9N8YPL5"/>
<dbReference type="PANTHER" id="PTHR22950">
    <property type="entry name" value="AMINO ACID TRANSPORTER"/>
    <property type="match status" value="1"/>
</dbReference>
<feature type="region of interest" description="Disordered" evidence="8">
    <location>
        <begin position="62"/>
        <end position="91"/>
    </location>
</feature>
<dbReference type="Proteomes" id="UP000789342">
    <property type="component" value="Unassembled WGS sequence"/>
</dbReference>
<name>A0A9N8YPL5_9GLOM</name>
<dbReference type="EMBL" id="CAJVPV010000015">
    <property type="protein sequence ID" value="CAG8438396.1"/>
    <property type="molecule type" value="Genomic_DNA"/>
</dbReference>
<comment type="subcellular location">
    <subcellularLocation>
        <location evidence="1">Membrane</location>
        <topology evidence="1">Multi-pass membrane protein</topology>
    </subcellularLocation>
</comment>
<evidence type="ECO:0000256" key="6">
    <source>
        <dbReference type="ARBA" id="ARBA00022989"/>
    </source>
</evidence>
<evidence type="ECO:0000256" key="2">
    <source>
        <dbReference type="ARBA" id="ARBA00008066"/>
    </source>
</evidence>
<feature type="region of interest" description="Disordered" evidence="8">
    <location>
        <begin position="1"/>
        <end position="28"/>
    </location>
</feature>
<feature type="compositionally biased region" description="Basic and acidic residues" evidence="8">
    <location>
        <begin position="1"/>
        <end position="10"/>
    </location>
</feature>
<feature type="transmembrane region" description="Helical" evidence="9">
    <location>
        <begin position="248"/>
        <end position="267"/>
    </location>
</feature>
<keyword evidence="3" id="KW-0813">Transport</keyword>
<proteinExistence type="inferred from homology"/>
<evidence type="ECO:0000256" key="7">
    <source>
        <dbReference type="ARBA" id="ARBA00023136"/>
    </source>
</evidence>
<keyword evidence="6 9" id="KW-1133">Transmembrane helix</keyword>
<evidence type="ECO:0000256" key="9">
    <source>
        <dbReference type="SAM" id="Phobius"/>
    </source>
</evidence>
<evidence type="ECO:0000313" key="12">
    <source>
        <dbReference type="Proteomes" id="UP000789342"/>
    </source>
</evidence>
<evidence type="ECO:0000256" key="5">
    <source>
        <dbReference type="ARBA" id="ARBA00022970"/>
    </source>
</evidence>
<feature type="compositionally biased region" description="Polar residues" evidence="8">
    <location>
        <begin position="14"/>
        <end position="28"/>
    </location>
</feature>
<dbReference type="OrthoDB" id="655540at2759"/>
<sequence length="512" mass="57696">MTQTLKDFRPLHSSLKNDGGDSQHTNIAENENPNLARHVHFGPMPHSVKSWATSYSKSQKYQHGNFEKNRNQSHTFNELGGSGSDYNDHNEGCSNVRDDTTIIENERSPLIHRHKTTFGHFEDNGDYRSLIEHGKSTVKQTVFNAINILMGIAILALPLAFKHTGWIIGISIFLFCLISTNYTAKILKKCLDTDVDCLTYAELAHLAYGDRGKYFMGAVFMFDLLNASVALMILVGDSLKTLFPQVELTSLKLIVFVIITPLTWMPIHYLSYTSIFGIITASSLAAVVLIDGFTKCEAPGSLLNPMDTYLLPPNWITVPFAFGLINSAFSGHAVFPSLYRDMAKPCDYKQVVNYSYLVASVIYITVAISGYLMFGSQTMQEITQNIMATSGYSLLLNSILIWIIVINPISKFPLTVTPINISVEITLFRIPYMHEIFRSRFSKLLVIILSRSFVSFIIFCTAVIFPGFDRAMIFGRCLSKREIIWNLLLLAISTFMAILGTIWTFFPREWLE</sequence>
<dbReference type="GO" id="GO:0015179">
    <property type="term" value="F:L-amino acid transmembrane transporter activity"/>
    <property type="evidence" value="ECO:0007669"/>
    <property type="project" value="TreeGrafter"/>
</dbReference>
<feature type="transmembrane region" description="Helical" evidence="9">
    <location>
        <begin position="351"/>
        <end position="374"/>
    </location>
</feature>
<feature type="transmembrane region" description="Helical" evidence="9">
    <location>
        <begin position="386"/>
        <end position="405"/>
    </location>
</feature>
<evidence type="ECO:0000313" key="11">
    <source>
        <dbReference type="EMBL" id="CAG8438396.1"/>
    </source>
</evidence>
<feature type="transmembrane region" description="Helical" evidence="9">
    <location>
        <begin position="142"/>
        <end position="160"/>
    </location>
</feature>
<dbReference type="InterPro" id="IPR013057">
    <property type="entry name" value="AA_transpt_TM"/>
</dbReference>
<protein>
    <submittedName>
        <fullName evidence="11">9833_t:CDS:1</fullName>
    </submittedName>
</protein>
<feature type="transmembrane region" description="Helical" evidence="9">
    <location>
        <begin position="214"/>
        <end position="236"/>
    </location>
</feature>
<organism evidence="11 12">
    <name type="scientific">Acaulospora morrowiae</name>
    <dbReference type="NCBI Taxonomy" id="94023"/>
    <lineage>
        <taxon>Eukaryota</taxon>
        <taxon>Fungi</taxon>
        <taxon>Fungi incertae sedis</taxon>
        <taxon>Mucoromycota</taxon>
        <taxon>Glomeromycotina</taxon>
        <taxon>Glomeromycetes</taxon>
        <taxon>Diversisporales</taxon>
        <taxon>Acaulosporaceae</taxon>
        <taxon>Acaulospora</taxon>
    </lineage>
</organism>
<evidence type="ECO:0000259" key="10">
    <source>
        <dbReference type="Pfam" id="PF01490"/>
    </source>
</evidence>
<keyword evidence="12" id="KW-1185">Reference proteome</keyword>
<accession>A0A9N8YPL5</accession>
<comment type="caution">
    <text evidence="11">The sequence shown here is derived from an EMBL/GenBank/DDBJ whole genome shotgun (WGS) entry which is preliminary data.</text>
</comment>
<comment type="similarity">
    <text evidence="2">Belongs to the amino acid/polyamine transporter 2 family.</text>
</comment>
<feature type="transmembrane region" description="Helical" evidence="9">
    <location>
        <begin position="485"/>
        <end position="506"/>
    </location>
</feature>
<dbReference type="PANTHER" id="PTHR22950:SF692">
    <property type="entry name" value="TRANSMEMBRANE AMINO ACID TRANSPORTER FAMILY PROTEIN"/>
    <property type="match status" value="1"/>
</dbReference>
<evidence type="ECO:0000256" key="8">
    <source>
        <dbReference type="SAM" id="MobiDB-lite"/>
    </source>
</evidence>
<feature type="transmembrane region" description="Helical" evidence="9">
    <location>
        <begin position="314"/>
        <end position="339"/>
    </location>
</feature>
<reference evidence="11" key="1">
    <citation type="submission" date="2021-06" db="EMBL/GenBank/DDBJ databases">
        <authorList>
            <person name="Kallberg Y."/>
            <person name="Tangrot J."/>
            <person name="Rosling A."/>
        </authorList>
    </citation>
    <scope>NUCLEOTIDE SEQUENCE</scope>
    <source>
        <strain evidence="11">CL551</strain>
    </source>
</reference>